<name>C4FKT5_9AQUI</name>
<evidence type="ECO:0000313" key="1">
    <source>
        <dbReference type="EMBL" id="EEP60309.1"/>
    </source>
</evidence>
<reference evidence="1 2" key="1">
    <citation type="submission" date="2009-04" db="EMBL/GenBank/DDBJ databases">
        <authorList>
            <person name="Reysenbach A.-L."/>
            <person name="Heidelberg J.F."/>
            <person name="Nelson W.C."/>
        </authorList>
    </citation>
    <scope>NUCLEOTIDE SEQUENCE [LARGE SCALE GENOMIC DNA]</scope>
    <source>
        <strain evidence="1 2">SS-5</strain>
    </source>
</reference>
<dbReference type="Proteomes" id="UP000005540">
    <property type="component" value="Unassembled WGS sequence"/>
</dbReference>
<keyword evidence="2" id="KW-1185">Reference proteome</keyword>
<proteinExistence type="predicted"/>
<comment type="caution">
    <text evidence="1">The sequence shown here is derived from an EMBL/GenBank/DDBJ whole genome shotgun (WGS) entry which is preliminary data.</text>
</comment>
<dbReference type="EMBL" id="ABZS01000115">
    <property type="protein sequence ID" value="EEP60309.1"/>
    <property type="molecule type" value="Genomic_DNA"/>
</dbReference>
<gene>
    <name evidence="1" type="ORF">SULYE_1185</name>
</gene>
<evidence type="ECO:0000313" key="2">
    <source>
        <dbReference type="Proteomes" id="UP000005540"/>
    </source>
</evidence>
<dbReference type="AlphaFoldDB" id="C4FKT5"/>
<accession>C4FKT5</accession>
<protein>
    <submittedName>
        <fullName evidence="1">Uncharacterized protein</fullName>
    </submittedName>
</protein>
<organism evidence="1 2">
    <name type="scientific">Sulfurihydrogenibium yellowstonense SS-5</name>
    <dbReference type="NCBI Taxonomy" id="432331"/>
    <lineage>
        <taxon>Bacteria</taxon>
        <taxon>Pseudomonadati</taxon>
        <taxon>Aquificota</taxon>
        <taxon>Aquificia</taxon>
        <taxon>Aquificales</taxon>
        <taxon>Hydrogenothermaceae</taxon>
        <taxon>Sulfurihydrogenibium</taxon>
    </lineage>
</organism>
<sequence length="47" mass="5585">MIYSFDLNFNTKQAGKETIPKIHTVILQPCEEYSIFINFLKKRFFGL</sequence>